<dbReference type="InterPro" id="IPR046364">
    <property type="entry name" value="Exo70_C"/>
</dbReference>
<comment type="caution">
    <text evidence="6">The sequence shown here is derived from an EMBL/GenBank/DDBJ whole genome shotgun (WGS) entry which is preliminary data.</text>
</comment>
<feature type="region of interest" description="Disordered" evidence="4">
    <location>
        <begin position="432"/>
        <end position="458"/>
    </location>
</feature>
<dbReference type="Pfam" id="PF20669">
    <property type="entry name" value="Exo70_N"/>
    <property type="match status" value="1"/>
</dbReference>
<keyword evidence="3" id="KW-0653">Protein transport</keyword>
<gene>
    <name evidence="6" type="ORF">DH2020_009263</name>
</gene>
<dbReference type="EMBL" id="JABTTQ020000005">
    <property type="protein sequence ID" value="KAK6155015.1"/>
    <property type="molecule type" value="Genomic_DNA"/>
</dbReference>
<evidence type="ECO:0000256" key="4">
    <source>
        <dbReference type="SAM" id="MobiDB-lite"/>
    </source>
</evidence>
<evidence type="ECO:0000259" key="5">
    <source>
        <dbReference type="Pfam" id="PF03081"/>
    </source>
</evidence>
<proteinExistence type="inferred from homology"/>
<keyword evidence="7" id="KW-1185">Reference proteome</keyword>
<dbReference type="Gene3D" id="1.20.1280.170">
    <property type="entry name" value="Exocyst complex component Exo70"/>
    <property type="match status" value="1"/>
</dbReference>
<feature type="domain" description="Exocyst complex subunit Exo70 C-terminal" evidence="5">
    <location>
        <begin position="268"/>
        <end position="632"/>
    </location>
</feature>
<evidence type="ECO:0000313" key="7">
    <source>
        <dbReference type="Proteomes" id="UP001318860"/>
    </source>
</evidence>
<dbReference type="SUPFAM" id="SSF74788">
    <property type="entry name" value="Cullin repeat-like"/>
    <property type="match status" value="1"/>
</dbReference>
<organism evidence="6 7">
    <name type="scientific">Rehmannia glutinosa</name>
    <name type="common">Chinese foxglove</name>
    <dbReference type="NCBI Taxonomy" id="99300"/>
    <lineage>
        <taxon>Eukaryota</taxon>
        <taxon>Viridiplantae</taxon>
        <taxon>Streptophyta</taxon>
        <taxon>Embryophyta</taxon>
        <taxon>Tracheophyta</taxon>
        <taxon>Spermatophyta</taxon>
        <taxon>Magnoliopsida</taxon>
        <taxon>eudicotyledons</taxon>
        <taxon>Gunneridae</taxon>
        <taxon>Pentapetalae</taxon>
        <taxon>asterids</taxon>
        <taxon>lamiids</taxon>
        <taxon>Lamiales</taxon>
        <taxon>Orobanchaceae</taxon>
        <taxon>Rehmannieae</taxon>
        <taxon>Rehmannia</taxon>
    </lineage>
</organism>
<evidence type="ECO:0000256" key="2">
    <source>
        <dbReference type="ARBA" id="ARBA00022448"/>
    </source>
</evidence>
<accession>A0ABR0X6D2</accession>
<comment type="function">
    <text evidence="3">Component of the exocyst complex.</text>
</comment>
<keyword evidence="3" id="KW-0268">Exocytosis</keyword>
<evidence type="ECO:0000256" key="1">
    <source>
        <dbReference type="ARBA" id="ARBA00006756"/>
    </source>
</evidence>
<evidence type="ECO:0000313" key="6">
    <source>
        <dbReference type="EMBL" id="KAK6155015.1"/>
    </source>
</evidence>
<sequence>METEDDLIAAVQHIVKALKLKKNLTDDSRKILANLGSQLINISRVDETRNEEHEENEGFIEIEHQLDSIQDKVMNWEKDQSMIWDCGPEEAYEYLKAVDETRKLIEMLENKSPNNSNSDGSLLRRAHDVLQTAMSRLEEEFRYLLVQNRQSFEPEHMSFRSTEEDILEAGSVISSGDDSIEDVVHRESMGRTSEDYVIELVHQDVITDLKSIANVMFDSNYGRECSQVFVSVQKDALDDCLFILEVEKLSIEDVLKMEWNVLNSKIRRWMRAMKLFVRVYLASEKLLTDQIFGDLESVSSACFAESSKAAILQLLNFCEAIAIGPHQPEKLIRILDMYEVLADLIPDIAALYSHEAGSCVRVECQDIQKRLADCAKATFLEFENAVASNVSANAFPGGGVHPLTRYVMNYIRTLMDYTKTLDDVLKDQDSENALSVSPDMSPLSEDENASGSPSRSPMAKHFRSLISILETNLDGKSNLYKDESLQHLFLMNNVHYMAEKVKNSELRTVLGDEWIRKHNWKFQQHAMNYERATWSSILALLKDEGIQNPGSNSISRTILKERLQSFYLAFEEVYKSQTGWSIPDCQLRDDLRISTSLKVIQAYRTFVGRHTNHISEKHIKYTADDLEDHILDLFEGSQKSLHGGHKK</sequence>
<dbReference type="InterPro" id="IPR004140">
    <property type="entry name" value="Exo70"/>
</dbReference>
<name>A0ABR0X6D2_REHGL</name>
<keyword evidence="2 3" id="KW-0813">Transport</keyword>
<dbReference type="InterPro" id="IPR016159">
    <property type="entry name" value="Cullin_repeat-like_dom_sf"/>
</dbReference>
<dbReference type="PANTHER" id="PTHR12542">
    <property type="entry name" value="EXOCYST COMPLEX PROTEIN EXO70"/>
    <property type="match status" value="1"/>
</dbReference>
<evidence type="ECO:0000256" key="3">
    <source>
        <dbReference type="RuleBase" id="RU365026"/>
    </source>
</evidence>
<dbReference type="Proteomes" id="UP001318860">
    <property type="component" value="Unassembled WGS sequence"/>
</dbReference>
<dbReference type="Pfam" id="PF03081">
    <property type="entry name" value="Exo70_C"/>
    <property type="match status" value="1"/>
</dbReference>
<dbReference type="PANTHER" id="PTHR12542:SF49">
    <property type="entry name" value="EXOCYST SUBUNIT EXO70 FAMILY PROTEIN"/>
    <property type="match status" value="1"/>
</dbReference>
<reference evidence="6 7" key="1">
    <citation type="journal article" date="2021" name="Comput. Struct. Biotechnol. J.">
        <title>De novo genome assembly of the potent medicinal plant Rehmannia glutinosa using nanopore technology.</title>
        <authorList>
            <person name="Ma L."/>
            <person name="Dong C."/>
            <person name="Song C."/>
            <person name="Wang X."/>
            <person name="Zheng X."/>
            <person name="Niu Y."/>
            <person name="Chen S."/>
            <person name="Feng W."/>
        </authorList>
    </citation>
    <scope>NUCLEOTIDE SEQUENCE [LARGE SCALE GENOMIC DNA]</scope>
    <source>
        <strain evidence="6">DH-2019</strain>
    </source>
</reference>
<protein>
    <recommendedName>
        <fullName evidence="3">Exocyst subunit Exo70 family protein</fullName>
    </recommendedName>
</protein>
<comment type="similarity">
    <text evidence="1 3">Belongs to the EXO70 family.</text>
</comment>